<dbReference type="InterPro" id="IPR050430">
    <property type="entry name" value="Peptidase_S1"/>
</dbReference>
<evidence type="ECO:0000256" key="1">
    <source>
        <dbReference type="ARBA" id="ARBA00004613"/>
    </source>
</evidence>
<proteinExistence type="inferred from homology"/>
<reference evidence="8 9" key="1">
    <citation type="submission" date="2019-03" db="EMBL/GenBank/DDBJ databases">
        <title>Genomic Encyclopedia of Type Strains, Phase IV (KMG-IV): sequencing the most valuable type-strain genomes for metagenomic binning, comparative biology and taxonomic classification.</title>
        <authorList>
            <person name="Goeker M."/>
        </authorList>
    </citation>
    <scope>NUCLEOTIDE SEQUENCE [LARGE SCALE GENOMIC DNA]</scope>
    <source>
        <strain evidence="8 9">DSM 45765</strain>
    </source>
</reference>
<dbReference type="FunFam" id="2.40.10.10:FF:000047">
    <property type="entry name" value="Trypsin eta"/>
    <property type="match status" value="1"/>
</dbReference>
<dbReference type="PANTHER" id="PTHR24276">
    <property type="entry name" value="POLYSERASE-RELATED"/>
    <property type="match status" value="1"/>
</dbReference>
<dbReference type="PANTHER" id="PTHR24276:SF98">
    <property type="entry name" value="FI18310P1-RELATED"/>
    <property type="match status" value="1"/>
</dbReference>
<dbReference type="Gene3D" id="2.40.10.10">
    <property type="entry name" value="Trypsin-like serine proteases"/>
    <property type="match status" value="1"/>
</dbReference>
<dbReference type="GO" id="GO:0004252">
    <property type="term" value="F:serine-type endopeptidase activity"/>
    <property type="evidence" value="ECO:0007669"/>
    <property type="project" value="InterPro"/>
</dbReference>
<dbReference type="GO" id="GO:0005576">
    <property type="term" value="C:extracellular region"/>
    <property type="evidence" value="ECO:0007669"/>
    <property type="project" value="UniProtKB-SubCell"/>
</dbReference>
<gene>
    <name evidence="8" type="ORF">EV191_1091</name>
</gene>
<organism evidence="8 9">
    <name type="scientific">Tamaricihabitans halophyticus</name>
    <dbReference type="NCBI Taxonomy" id="1262583"/>
    <lineage>
        <taxon>Bacteria</taxon>
        <taxon>Bacillati</taxon>
        <taxon>Actinomycetota</taxon>
        <taxon>Actinomycetes</taxon>
        <taxon>Pseudonocardiales</taxon>
        <taxon>Pseudonocardiaceae</taxon>
        <taxon>Tamaricihabitans</taxon>
    </lineage>
</organism>
<dbReference type="SMART" id="SM00020">
    <property type="entry name" value="Tryp_SPc"/>
    <property type="match status" value="1"/>
</dbReference>
<keyword evidence="5" id="KW-0645">Protease</keyword>
<dbReference type="PROSITE" id="PS50240">
    <property type="entry name" value="TRYPSIN_DOM"/>
    <property type="match status" value="1"/>
</dbReference>
<protein>
    <submittedName>
        <fullName evidence="8">Trypsin</fullName>
    </submittedName>
</protein>
<dbReference type="EMBL" id="SLXQ01000009">
    <property type="protein sequence ID" value="TCP49179.1"/>
    <property type="molecule type" value="Genomic_DNA"/>
</dbReference>
<dbReference type="PROSITE" id="PS00135">
    <property type="entry name" value="TRYPSIN_SER"/>
    <property type="match status" value="1"/>
</dbReference>
<comment type="similarity">
    <text evidence="2">Belongs to the peptidase S1 family.</text>
</comment>
<sequence length="271" mass="28318">MGKRLPVLRTITATAAGGLFALSAVGQAAAASEPPESTPSSSAEPRIVGGEQSSVSAYPFAVYLADEQGQQFCGGTLIAPDRVLTAAHCAEALPQDQLRVVGGRDDKQASDGHTASVAEVWTHPDFTRPNSGADIGVLTLNRSLPYRTMDAATDRDAELYAQGTEATVLGWGRTSEGGEESRYLRSATVPVLSDEDCAASYRDFDAESMVCAGYPEGGIDACQGDSGGPLIAGDRLIGIVSWGEGCARPGSPGVYTRVSNYQQEINDQLRG</sequence>
<evidence type="ECO:0000256" key="5">
    <source>
        <dbReference type="RuleBase" id="RU363034"/>
    </source>
</evidence>
<dbReference type="SUPFAM" id="SSF50494">
    <property type="entry name" value="Trypsin-like serine proteases"/>
    <property type="match status" value="1"/>
</dbReference>
<evidence type="ECO:0000313" key="8">
    <source>
        <dbReference type="EMBL" id="TCP49179.1"/>
    </source>
</evidence>
<keyword evidence="5" id="KW-0720">Serine protease</keyword>
<dbReference type="CDD" id="cd00190">
    <property type="entry name" value="Tryp_SPc"/>
    <property type="match status" value="1"/>
</dbReference>
<feature type="signal peptide" evidence="6">
    <location>
        <begin position="1"/>
        <end position="30"/>
    </location>
</feature>
<dbReference type="GO" id="GO:0051604">
    <property type="term" value="P:protein maturation"/>
    <property type="evidence" value="ECO:0007669"/>
    <property type="project" value="UniProtKB-ARBA"/>
</dbReference>
<dbReference type="PRINTS" id="PR00722">
    <property type="entry name" value="CHYMOTRYPSIN"/>
</dbReference>
<keyword evidence="3" id="KW-0964">Secreted</keyword>
<dbReference type="InterPro" id="IPR018114">
    <property type="entry name" value="TRYPSIN_HIS"/>
</dbReference>
<comment type="subcellular location">
    <subcellularLocation>
        <location evidence="1">Secreted</location>
    </subcellularLocation>
</comment>
<dbReference type="GO" id="GO:0006508">
    <property type="term" value="P:proteolysis"/>
    <property type="evidence" value="ECO:0007669"/>
    <property type="project" value="UniProtKB-KW"/>
</dbReference>
<name>A0A4R2QK33_9PSEU</name>
<keyword evidence="4" id="KW-1015">Disulfide bond</keyword>
<dbReference type="InterPro" id="IPR001254">
    <property type="entry name" value="Trypsin_dom"/>
</dbReference>
<evidence type="ECO:0000259" key="7">
    <source>
        <dbReference type="PROSITE" id="PS50240"/>
    </source>
</evidence>
<evidence type="ECO:0000256" key="4">
    <source>
        <dbReference type="ARBA" id="ARBA00023157"/>
    </source>
</evidence>
<dbReference type="OrthoDB" id="1496095at2"/>
<dbReference type="InterPro" id="IPR001314">
    <property type="entry name" value="Peptidase_S1A"/>
</dbReference>
<dbReference type="InterPro" id="IPR043504">
    <property type="entry name" value="Peptidase_S1_PA_chymotrypsin"/>
</dbReference>
<dbReference type="Proteomes" id="UP000294911">
    <property type="component" value="Unassembled WGS sequence"/>
</dbReference>
<evidence type="ECO:0000256" key="3">
    <source>
        <dbReference type="ARBA" id="ARBA00022525"/>
    </source>
</evidence>
<comment type="caution">
    <text evidence="8">The sequence shown here is derived from an EMBL/GenBank/DDBJ whole genome shotgun (WGS) entry which is preliminary data.</text>
</comment>
<dbReference type="RefSeq" id="WP_132878495.1">
    <property type="nucleotide sequence ID" value="NZ_SLXQ01000009.1"/>
</dbReference>
<keyword evidence="5" id="KW-0378">Hydrolase</keyword>
<evidence type="ECO:0000256" key="2">
    <source>
        <dbReference type="ARBA" id="ARBA00007664"/>
    </source>
</evidence>
<dbReference type="Pfam" id="PF00089">
    <property type="entry name" value="Trypsin"/>
    <property type="match status" value="1"/>
</dbReference>
<feature type="domain" description="Peptidase S1" evidence="7">
    <location>
        <begin position="47"/>
        <end position="270"/>
    </location>
</feature>
<accession>A0A4R2QK33</accession>
<dbReference type="InterPro" id="IPR009003">
    <property type="entry name" value="Peptidase_S1_PA"/>
</dbReference>
<evidence type="ECO:0000256" key="6">
    <source>
        <dbReference type="SAM" id="SignalP"/>
    </source>
</evidence>
<keyword evidence="9" id="KW-1185">Reference proteome</keyword>
<keyword evidence="6" id="KW-0732">Signal</keyword>
<dbReference type="InterPro" id="IPR033116">
    <property type="entry name" value="TRYPSIN_SER"/>
</dbReference>
<feature type="chain" id="PRO_5020505168" evidence="6">
    <location>
        <begin position="31"/>
        <end position="271"/>
    </location>
</feature>
<evidence type="ECO:0000313" key="9">
    <source>
        <dbReference type="Proteomes" id="UP000294911"/>
    </source>
</evidence>
<dbReference type="AlphaFoldDB" id="A0A4R2QK33"/>
<dbReference type="PROSITE" id="PS00134">
    <property type="entry name" value="TRYPSIN_HIS"/>
    <property type="match status" value="1"/>
</dbReference>